<proteinExistence type="predicted"/>
<name>A0A9D4IUK9_DREPO</name>
<reference evidence="2" key="1">
    <citation type="journal article" date="2019" name="bioRxiv">
        <title>The Genome of the Zebra Mussel, Dreissena polymorpha: A Resource for Invasive Species Research.</title>
        <authorList>
            <person name="McCartney M.A."/>
            <person name="Auch B."/>
            <person name="Kono T."/>
            <person name="Mallez S."/>
            <person name="Zhang Y."/>
            <person name="Obille A."/>
            <person name="Becker A."/>
            <person name="Abrahante J.E."/>
            <person name="Garbe J."/>
            <person name="Badalamenti J.P."/>
            <person name="Herman A."/>
            <person name="Mangelson H."/>
            <person name="Liachko I."/>
            <person name="Sullivan S."/>
            <person name="Sone E.D."/>
            <person name="Koren S."/>
            <person name="Silverstein K.A.T."/>
            <person name="Beckman K.B."/>
            <person name="Gohl D.M."/>
        </authorList>
    </citation>
    <scope>NUCLEOTIDE SEQUENCE</scope>
    <source>
        <strain evidence="2">Duluth1</strain>
        <tissue evidence="2">Whole animal</tissue>
    </source>
</reference>
<comment type="caution">
    <text evidence="2">The sequence shown here is derived from an EMBL/GenBank/DDBJ whole genome shotgun (WGS) entry which is preliminary data.</text>
</comment>
<evidence type="ECO:0000256" key="1">
    <source>
        <dbReference type="SAM" id="MobiDB-lite"/>
    </source>
</evidence>
<gene>
    <name evidence="2" type="ORF">DPMN_165431</name>
</gene>
<dbReference type="Proteomes" id="UP000828390">
    <property type="component" value="Unassembled WGS sequence"/>
</dbReference>
<protein>
    <submittedName>
        <fullName evidence="2">Uncharacterized protein</fullName>
    </submittedName>
</protein>
<dbReference type="AlphaFoldDB" id="A0A9D4IUK9"/>
<dbReference type="EMBL" id="JAIWYP010000008">
    <property type="protein sequence ID" value="KAH3787310.1"/>
    <property type="molecule type" value="Genomic_DNA"/>
</dbReference>
<feature type="region of interest" description="Disordered" evidence="1">
    <location>
        <begin position="141"/>
        <end position="166"/>
    </location>
</feature>
<organism evidence="2 3">
    <name type="scientific">Dreissena polymorpha</name>
    <name type="common">Zebra mussel</name>
    <name type="synonym">Mytilus polymorpha</name>
    <dbReference type="NCBI Taxonomy" id="45954"/>
    <lineage>
        <taxon>Eukaryota</taxon>
        <taxon>Metazoa</taxon>
        <taxon>Spiralia</taxon>
        <taxon>Lophotrochozoa</taxon>
        <taxon>Mollusca</taxon>
        <taxon>Bivalvia</taxon>
        <taxon>Autobranchia</taxon>
        <taxon>Heteroconchia</taxon>
        <taxon>Euheterodonta</taxon>
        <taxon>Imparidentia</taxon>
        <taxon>Neoheterodontei</taxon>
        <taxon>Myida</taxon>
        <taxon>Dreissenoidea</taxon>
        <taxon>Dreissenidae</taxon>
        <taxon>Dreissena</taxon>
    </lineage>
</organism>
<evidence type="ECO:0000313" key="3">
    <source>
        <dbReference type="Proteomes" id="UP000828390"/>
    </source>
</evidence>
<reference evidence="2" key="2">
    <citation type="submission" date="2020-11" db="EMBL/GenBank/DDBJ databases">
        <authorList>
            <person name="McCartney M.A."/>
            <person name="Auch B."/>
            <person name="Kono T."/>
            <person name="Mallez S."/>
            <person name="Becker A."/>
            <person name="Gohl D.M."/>
            <person name="Silverstein K.A.T."/>
            <person name="Koren S."/>
            <person name="Bechman K.B."/>
            <person name="Herman A."/>
            <person name="Abrahante J.E."/>
            <person name="Garbe J."/>
        </authorList>
    </citation>
    <scope>NUCLEOTIDE SEQUENCE</scope>
    <source>
        <strain evidence="2">Duluth1</strain>
        <tissue evidence="2">Whole animal</tissue>
    </source>
</reference>
<evidence type="ECO:0000313" key="2">
    <source>
        <dbReference type="EMBL" id="KAH3787310.1"/>
    </source>
</evidence>
<sequence length="214" mass="24451">MLNKLISLKTGNRSVISLNFVIFKVKYIEYTGRSKYSRCPEYTGRSKYSRCQRRQKWTVRAWQATQASTIQKCSRACGFTVETTETSDDEYPDNNIPLADLVLHFRFQLNELTSLDTDVETHDSEWEADIVNCYREDAADAADAANPADANDHVDQTQEETPEVPPVTLKEIRDFSLRLQWNGHETDGDFLATSDTLINSSEIKIVKQKCALKQ</sequence>
<accession>A0A9D4IUK9</accession>
<keyword evidence="3" id="KW-1185">Reference proteome</keyword>